<gene>
    <name evidence="2" type="ORF">RJ640_018814</name>
</gene>
<evidence type="ECO:0000313" key="2">
    <source>
        <dbReference type="EMBL" id="KAK2994832.1"/>
    </source>
</evidence>
<feature type="region of interest" description="Disordered" evidence="1">
    <location>
        <begin position="152"/>
        <end position="279"/>
    </location>
</feature>
<organism evidence="2 3">
    <name type="scientific">Escallonia rubra</name>
    <dbReference type="NCBI Taxonomy" id="112253"/>
    <lineage>
        <taxon>Eukaryota</taxon>
        <taxon>Viridiplantae</taxon>
        <taxon>Streptophyta</taxon>
        <taxon>Embryophyta</taxon>
        <taxon>Tracheophyta</taxon>
        <taxon>Spermatophyta</taxon>
        <taxon>Magnoliopsida</taxon>
        <taxon>eudicotyledons</taxon>
        <taxon>Gunneridae</taxon>
        <taxon>Pentapetalae</taxon>
        <taxon>asterids</taxon>
        <taxon>campanulids</taxon>
        <taxon>Escalloniales</taxon>
        <taxon>Escalloniaceae</taxon>
        <taxon>Escallonia</taxon>
    </lineage>
</organism>
<protein>
    <recommendedName>
        <fullName evidence="4">DUF4378 domain-containing protein</fullName>
    </recommendedName>
</protein>
<sequence>MALLESDVSGSRPKKSLQKPLLLKDFLLDDLNSSSSSGFRSYPRRQCCTSVRFLLEIDLTARNESQTRRKNLLLKSRPKTAQSTTMSALQRASEAVINAAKYFPFAGLNPKKAILPRSFSRKISKRSFWKKKDHHKEIKRWKSFRELLEEQPEPLSISPSAAPTATTAAVTAANSSSSESSNSEGKSDSWSDSEFTSSDYNLQGGSSSGNSEVTSNVNDVVGSRNRLPEKVVSERVGVIVGEGSTDGTTNCSDESTKEKEQLSPVSVMDFPDDDDDDEVSSPFRRWLTRAEGTGSKQKLIRKSRRFENLSQLLPVDLESRIAQSECDHKPVVDNARQTEQTAAELLIEMKATVPPASFTKYNPDKLLLHFFGERIAEGYTQPELLSSAKDWINGHPQELLLEWEEQKNREAYMEKGRKWEEVDEEKQEVGSELEAEIFTCLVNELLLDLFTA</sequence>
<feature type="compositionally biased region" description="Low complexity" evidence="1">
    <location>
        <begin position="156"/>
        <end position="199"/>
    </location>
</feature>
<proteinExistence type="predicted"/>
<keyword evidence="3" id="KW-1185">Reference proteome</keyword>
<feature type="compositionally biased region" description="Acidic residues" evidence="1">
    <location>
        <begin position="270"/>
        <end position="279"/>
    </location>
</feature>
<accession>A0AA88UWM5</accession>
<evidence type="ECO:0000256" key="1">
    <source>
        <dbReference type="SAM" id="MobiDB-lite"/>
    </source>
</evidence>
<reference evidence="2" key="1">
    <citation type="submission" date="2022-12" db="EMBL/GenBank/DDBJ databases">
        <title>Draft genome assemblies for two species of Escallonia (Escalloniales).</title>
        <authorList>
            <person name="Chanderbali A."/>
            <person name="Dervinis C."/>
            <person name="Anghel I."/>
            <person name="Soltis D."/>
            <person name="Soltis P."/>
            <person name="Zapata F."/>
        </authorList>
    </citation>
    <scope>NUCLEOTIDE SEQUENCE</scope>
    <source>
        <strain evidence="2">UCBG92.1500</strain>
        <tissue evidence="2">Leaf</tissue>
    </source>
</reference>
<name>A0AA88UWM5_9ASTE</name>
<comment type="caution">
    <text evidence="2">The sequence shown here is derived from an EMBL/GenBank/DDBJ whole genome shotgun (WGS) entry which is preliminary data.</text>
</comment>
<dbReference type="PANTHER" id="PTHR33623:SF4">
    <property type="entry name" value="DUF4378 DOMAIN-CONTAINING PROTEIN"/>
    <property type="match status" value="1"/>
</dbReference>
<dbReference type="Proteomes" id="UP001187471">
    <property type="component" value="Unassembled WGS sequence"/>
</dbReference>
<dbReference type="PANTHER" id="PTHR33623">
    <property type="entry name" value="OS04G0572500 PROTEIN"/>
    <property type="match status" value="1"/>
</dbReference>
<dbReference type="AlphaFoldDB" id="A0AA88UWM5"/>
<evidence type="ECO:0008006" key="4">
    <source>
        <dbReference type="Google" id="ProtNLM"/>
    </source>
</evidence>
<dbReference type="EMBL" id="JAVXUO010000168">
    <property type="protein sequence ID" value="KAK2994832.1"/>
    <property type="molecule type" value="Genomic_DNA"/>
</dbReference>
<feature type="compositionally biased region" description="Polar residues" evidence="1">
    <location>
        <begin position="200"/>
        <end position="218"/>
    </location>
</feature>
<evidence type="ECO:0000313" key="3">
    <source>
        <dbReference type="Proteomes" id="UP001187471"/>
    </source>
</evidence>